<dbReference type="Pfam" id="PF01177">
    <property type="entry name" value="Asp_Glu_race"/>
    <property type="match status" value="1"/>
</dbReference>
<dbReference type="PANTHER" id="PTHR21198:SF2">
    <property type="entry name" value="GLUTAMATE RACEMASE"/>
    <property type="match status" value="1"/>
</dbReference>
<proteinExistence type="inferred from homology"/>
<dbReference type="InterPro" id="IPR033134">
    <property type="entry name" value="Asp/Glu_racemase_AS_2"/>
</dbReference>
<dbReference type="InterPro" id="IPR001920">
    <property type="entry name" value="Asp/Glu_race"/>
</dbReference>
<dbReference type="HAMAP" id="MF_00258">
    <property type="entry name" value="Glu_racemase"/>
    <property type="match status" value="1"/>
</dbReference>
<dbReference type="GO" id="GO:0008360">
    <property type="term" value="P:regulation of cell shape"/>
    <property type="evidence" value="ECO:0007669"/>
    <property type="project" value="UniProtKB-KW"/>
</dbReference>
<dbReference type="EMBL" id="AP027924">
    <property type="protein sequence ID" value="BED91908.1"/>
    <property type="molecule type" value="Genomic_DNA"/>
</dbReference>
<dbReference type="GO" id="GO:0071555">
    <property type="term" value="P:cell wall organization"/>
    <property type="evidence" value="ECO:0007669"/>
    <property type="project" value="UniProtKB-KW"/>
</dbReference>
<evidence type="ECO:0000256" key="3">
    <source>
        <dbReference type="ARBA" id="ARBA00022960"/>
    </source>
</evidence>
<dbReference type="Gene3D" id="3.40.50.1860">
    <property type="match status" value="2"/>
</dbReference>
<name>A0AA48HV38_9FIRM</name>
<reference evidence="8" key="1">
    <citation type="journal article" date="2023" name="ISME J.">
        <title>Emergence of putative energy parasites within Clostridia revealed by genome analysis of a novel endosymbiotic clade.</title>
        <authorList>
            <person name="Takahashi K."/>
            <person name="Kuwahara H."/>
            <person name="Horikawa Y."/>
            <person name="Izawa K."/>
            <person name="Kato D."/>
            <person name="Inagaki T."/>
            <person name="Yuki M."/>
            <person name="Ohkuma M."/>
            <person name="Hongoh Y."/>
        </authorList>
    </citation>
    <scope>NUCLEOTIDE SEQUENCE</scope>
    <source>
        <strain evidence="8">CfP3-15</strain>
    </source>
</reference>
<feature type="binding site" evidence="7">
    <location>
        <begin position="182"/>
        <end position="183"/>
    </location>
    <ligand>
        <name>substrate</name>
    </ligand>
</feature>
<evidence type="ECO:0000313" key="8">
    <source>
        <dbReference type="EMBL" id="BED91908.1"/>
    </source>
</evidence>
<feature type="binding site" evidence="7">
    <location>
        <begin position="9"/>
        <end position="10"/>
    </location>
    <ligand>
        <name>substrate</name>
    </ligand>
</feature>
<dbReference type="InterPro" id="IPR004391">
    <property type="entry name" value="Glu_race"/>
</dbReference>
<accession>A0AA48HV38</accession>
<comment type="function">
    <text evidence="7">Provides the (R)-glutamate required for cell wall biosynthesis.</text>
</comment>
<evidence type="ECO:0000256" key="2">
    <source>
        <dbReference type="ARBA" id="ARBA00013090"/>
    </source>
</evidence>
<keyword evidence="4 7" id="KW-0573">Peptidoglycan synthesis</keyword>
<dbReference type="GO" id="GO:0009252">
    <property type="term" value="P:peptidoglycan biosynthetic process"/>
    <property type="evidence" value="ECO:0007669"/>
    <property type="project" value="UniProtKB-UniRule"/>
</dbReference>
<comment type="caution">
    <text evidence="7">Lacks conserved residue(s) required for the propagation of feature annotation.</text>
</comment>
<dbReference type="AlphaFoldDB" id="A0AA48HV38"/>
<protein>
    <recommendedName>
        <fullName evidence="2 7">Glutamate racemase</fullName>
        <ecNumber evidence="2 7">5.1.1.3</ecNumber>
    </recommendedName>
</protein>
<gene>
    <name evidence="7" type="primary">murI</name>
    <name evidence="8" type="ORF">CfP315_0455</name>
</gene>
<evidence type="ECO:0000256" key="5">
    <source>
        <dbReference type="ARBA" id="ARBA00023235"/>
    </source>
</evidence>
<comment type="similarity">
    <text evidence="7">Belongs to the aspartate/glutamate racemases family.</text>
</comment>
<comment type="pathway">
    <text evidence="7">Cell wall biogenesis; peptidoglycan biosynthesis.</text>
</comment>
<comment type="catalytic activity">
    <reaction evidence="1 7">
        <text>L-glutamate = D-glutamate</text>
        <dbReference type="Rhea" id="RHEA:12813"/>
        <dbReference type="ChEBI" id="CHEBI:29985"/>
        <dbReference type="ChEBI" id="CHEBI:29986"/>
        <dbReference type="EC" id="5.1.1.3"/>
    </reaction>
</comment>
<keyword evidence="5 7" id="KW-0413">Isomerase</keyword>
<dbReference type="KEGG" id="ips:CfP315_0455"/>
<evidence type="ECO:0000256" key="4">
    <source>
        <dbReference type="ARBA" id="ARBA00022984"/>
    </source>
</evidence>
<keyword evidence="3 7" id="KW-0133">Cell shape</keyword>
<sequence length="261" mass="29305">MNEPIGVFDSGIGGLAVIKKILDYFPHKDVVYFGDTARMPYGNKDPELIFSYTKQNIDFLRSKNVETVVAACGTASTVMLKKKYDYGIPVFGIVIPLCKSAVKITKNKRIAVVATETAIISNEYKRTIQNISKDIEIFQQECPTLATMIENNTSYDSLIEILNVCLLPLIKKNIDVLILGCTHYSIIKNIINDIFKDIVIVDPAQEMADFLKGEFCQEKIIDKKGRLDIFVSKLSGNFVENVKLFFGETVAQNIKVIDYIP</sequence>
<dbReference type="PROSITE" id="PS00924">
    <property type="entry name" value="ASP_GLU_RACEMASE_2"/>
    <property type="match status" value="1"/>
</dbReference>
<keyword evidence="6 7" id="KW-0961">Cell wall biogenesis/degradation</keyword>
<dbReference type="EC" id="5.1.1.3" evidence="2 7"/>
<evidence type="ECO:0000256" key="6">
    <source>
        <dbReference type="ARBA" id="ARBA00023316"/>
    </source>
</evidence>
<feature type="active site" description="Proton donor/acceptor" evidence="7">
    <location>
        <position position="72"/>
    </location>
</feature>
<feature type="binding site" evidence="7">
    <location>
        <begin position="41"/>
        <end position="42"/>
    </location>
    <ligand>
        <name>substrate</name>
    </ligand>
</feature>
<evidence type="ECO:0000256" key="1">
    <source>
        <dbReference type="ARBA" id="ARBA00001602"/>
    </source>
</evidence>
<dbReference type="PANTHER" id="PTHR21198">
    <property type="entry name" value="GLUTAMATE RACEMASE"/>
    <property type="match status" value="1"/>
</dbReference>
<dbReference type="NCBIfam" id="TIGR00067">
    <property type="entry name" value="glut_race"/>
    <property type="match status" value="1"/>
</dbReference>
<evidence type="ECO:0000256" key="7">
    <source>
        <dbReference type="HAMAP-Rule" id="MF_00258"/>
    </source>
</evidence>
<dbReference type="SUPFAM" id="SSF53681">
    <property type="entry name" value="Aspartate/glutamate racemase"/>
    <property type="match status" value="2"/>
</dbReference>
<dbReference type="GO" id="GO:0008881">
    <property type="term" value="F:glutamate racemase activity"/>
    <property type="evidence" value="ECO:0007669"/>
    <property type="project" value="UniProtKB-UniRule"/>
</dbReference>
<dbReference type="InterPro" id="IPR015942">
    <property type="entry name" value="Asp/Glu/hydantoin_racemase"/>
</dbReference>
<feature type="active site" description="Proton donor/acceptor" evidence="7">
    <location>
        <position position="181"/>
    </location>
</feature>
<dbReference type="Proteomes" id="UP001337580">
    <property type="component" value="Chromosome"/>
</dbReference>
<organism evidence="8">
    <name type="scientific">Candidatus Improbicoccus pseudotrichonymphae</name>
    <dbReference type="NCBI Taxonomy" id="3033792"/>
    <lineage>
        <taxon>Bacteria</taxon>
        <taxon>Bacillati</taxon>
        <taxon>Bacillota</taxon>
        <taxon>Clostridia</taxon>
        <taxon>Candidatus Improbicoccus</taxon>
    </lineage>
</organism>